<reference evidence="2" key="1">
    <citation type="submission" date="2013-12" db="EMBL/GenBank/DDBJ databases">
        <authorList>
            <person name="Aslett M."/>
        </authorList>
    </citation>
    <scope>NUCLEOTIDE SEQUENCE [LARGE SCALE GENOMIC DNA]</scope>
    <source>
        <strain evidence="2">Lindley</strain>
    </source>
</reference>
<evidence type="ECO:0000313" key="3">
    <source>
        <dbReference type="WBParaSite" id="GPLIN_000432000"/>
    </source>
</evidence>
<keyword evidence="2" id="KW-1185">Reference proteome</keyword>
<feature type="signal peptide" evidence="1">
    <location>
        <begin position="1"/>
        <end position="20"/>
    </location>
</feature>
<feature type="chain" id="PRO_5008146638" evidence="1">
    <location>
        <begin position="21"/>
        <end position="116"/>
    </location>
</feature>
<evidence type="ECO:0000256" key="1">
    <source>
        <dbReference type="SAM" id="SignalP"/>
    </source>
</evidence>
<dbReference type="Proteomes" id="UP000050741">
    <property type="component" value="Unassembled WGS sequence"/>
</dbReference>
<dbReference type="WBParaSite" id="GPLIN_000432000">
    <property type="protein sequence ID" value="GPLIN_000432000"/>
    <property type="gene ID" value="GPLIN_000432000"/>
</dbReference>
<sequence length="116" mass="13140">MASQFVLLVQLFFLITAVHRSIETKCSTTIRANDIWHKKLDYIANVIGGYGANHSMDCISGFGCMTFTCADEEDNAQFVINSCASSKDKCYFSRRLQQWQDRIELEEASDCCLAFC</sequence>
<keyword evidence="1" id="KW-0732">Signal</keyword>
<name>A0A183BUN4_GLOPA</name>
<proteinExistence type="predicted"/>
<reference evidence="3" key="3">
    <citation type="submission" date="2016-06" db="UniProtKB">
        <authorList>
            <consortium name="WormBaseParasite"/>
        </authorList>
    </citation>
    <scope>IDENTIFICATION</scope>
</reference>
<organism evidence="2 3">
    <name type="scientific">Globodera pallida</name>
    <name type="common">Potato cyst nematode worm</name>
    <name type="synonym">Heterodera pallida</name>
    <dbReference type="NCBI Taxonomy" id="36090"/>
    <lineage>
        <taxon>Eukaryota</taxon>
        <taxon>Metazoa</taxon>
        <taxon>Ecdysozoa</taxon>
        <taxon>Nematoda</taxon>
        <taxon>Chromadorea</taxon>
        <taxon>Rhabditida</taxon>
        <taxon>Tylenchina</taxon>
        <taxon>Tylenchomorpha</taxon>
        <taxon>Tylenchoidea</taxon>
        <taxon>Heteroderidae</taxon>
        <taxon>Heteroderinae</taxon>
        <taxon>Globodera</taxon>
    </lineage>
</organism>
<reference evidence="2" key="2">
    <citation type="submission" date="2014-05" db="EMBL/GenBank/DDBJ databases">
        <title>The genome and life-stage specific transcriptomes of Globodera pallida elucidate key aspects of plant parasitism by a cyst nematode.</title>
        <authorList>
            <person name="Cotton J.A."/>
            <person name="Lilley C.J."/>
            <person name="Jones L.M."/>
            <person name="Kikuchi T."/>
            <person name="Reid A.J."/>
            <person name="Thorpe P."/>
            <person name="Tsai I.J."/>
            <person name="Beasley H."/>
            <person name="Blok V."/>
            <person name="Cock P.J.A."/>
            <person name="Van den Akker S.E."/>
            <person name="Holroyd N."/>
            <person name="Hunt M."/>
            <person name="Mantelin S."/>
            <person name="Naghra H."/>
            <person name="Pain A."/>
            <person name="Palomares-Rius J.E."/>
            <person name="Zarowiecki M."/>
            <person name="Berriman M."/>
            <person name="Jones J.T."/>
            <person name="Urwin P.E."/>
        </authorList>
    </citation>
    <scope>NUCLEOTIDE SEQUENCE [LARGE SCALE GENOMIC DNA]</scope>
    <source>
        <strain evidence="2">Lindley</strain>
    </source>
</reference>
<protein>
    <submittedName>
        <fullName evidence="3">Secreted protein</fullName>
    </submittedName>
</protein>
<accession>A0A183BUN4</accession>
<dbReference type="AlphaFoldDB" id="A0A183BUN4"/>
<evidence type="ECO:0000313" key="2">
    <source>
        <dbReference type="Proteomes" id="UP000050741"/>
    </source>
</evidence>